<dbReference type="GO" id="GO:0000132">
    <property type="term" value="P:establishment of mitotic spindle orientation"/>
    <property type="evidence" value="ECO:0007669"/>
    <property type="project" value="TreeGrafter"/>
</dbReference>
<feature type="compositionally biased region" description="Low complexity" evidence="8">
    <location>
        <begin position="261"/>
        <end position="273"/>
    </location>
</feature>
<comment type="subcellular location">
    <subcellularLocation>
        <location evidence="1">Cytoplasm</location>
        <location evidence="1">Cytoskeleton</location>
    </subcellularLocation>
</comment>
<feature type="coiled-coil region" evidence="7">
    <location>
        <begin position="152"/>
        <end position="186"/>
    </location>
</feature>
<evidence type="ECO:0000256" key="7">
    <source>
        <dbReference type="SAM" id="Coils"/>
    </source>
</evidence>
<dbReference type="InParanoid" id="A0A1Y1YRU3"/>
<sequence length="311" mass="36029">MTSETPQFSTPEEEISYWKDRALSLEQELTETRDNLEDFQESSRELEEELEKELANAETANKELNHKYQTLKLELDSVRQKYQDSKLDANHTINTMQKEIDTLRQAYELYKKRNRELEQNNDDLETYGRRAQTSIEDLEEHLNKAVEWKIKLEHETEVKNRLMEEVQRLKDELKDLHTELEIVRSRGGALPPPSPTLSRIPFPLSSKKHSTLRPLPEPHKSNNPLAMVQEIMERVKTLEGRLASSRSLITPLLTPSRSNSPIQPTTPTTPTKPNLSNGFDTKLPFMSPPSKLGNRAKSLRADKTRRFSNIM</sequence>
<dbReference type="EMBL" id="MCFE01000079">
    <property type="protein sequence ID" value="ORY00689.1"/>
    <property type="molecule type" value="Genomic_DNA"/>
</dbReference>
<feature type="region of interest" description="Disordered" evidence="8">
    <location>
        <begin position="251"/>
        <end position="277"/>
    </location>
</feature>
<organism evidence="10 11">
    <name type="scientific">Basidiobolus meristosporus CBS 931.73</name>
    <dbReference type="NCBI Taxonomy" id="1314790"/>
    <lineage>
        <taxon>Eukaryota</taxon>
        <taxon>Fungi</taxon>
        <taxon>Fungi incertae sedis</taxon>
        <taxon>Zoopagomycota</taxon>
        <taxon>Entomophthoromycotina</taxon>
        <taxon>Basidiobolomycetes</taxon>
        <taxon>Basidiobolales</taxon>
        <taxon>Basidiobolaceae</taxon>
        <taxon>Basidiobolus</taxon>
    </lineage>
</organism>
<evidence type="ECO:0000256" key="8">
    <source>
        <dbReference type="SAM" id="MobiDB-lite"/>
    </source>
</evidence>
<dbReference type="GO" id="GO:0008017">
    <property type="term" value="F:microtubule binding"/>
    <property type="evidence" value="ECO:0007669"/>
    <property type="project" value="InterPro"/>
</dbReference>
<dbReference type="AlphaFoldDB" id="A0A1Y1YRU3"/>
<dbReference type="Pfam" id="PF04880">
    <property type="entry name" value="NUDE_C"/>
    <property type="match status" value="1"/>
</dbReference>
<dbReference type="PANTHER" id="PTHR10921:SF1">
    <property type="entry name" value="NUCLEAR DISTRIBUTION PROTEIN NUDE HOMOLOG"/>
    <property type="match status" value="1"/>
</dbReference>
<dbReference type="GO" id="GO:0000776">
    <property type="term" value="C:kinetochore"/>
    <property type="evidence" value="ECO:0007669"/>
    <property type="project" value="TreeGrafter"/>
</dbReference>
<keyword evidence="5 7" id="KW-0175">Coiled coil</keyword>
<feature type="compositionally biased region" description="Polar residues" evidence="8">
    <location>
        <begin position="251"/>
        <end position="260"/>
    </location>
</feature>
<feature type="compositionally biased region" description="Basic and acidic residues" evidence="8">
    <location>
        <begin position="52"/>
        <end position="61"/>
    </location>
</feature>
<feature type="compositionally biased region" description="Basic and acidic residues" evidence="8">
    <location>
        <begin position="33"/>
        <end position="45"/>
    </location>
</feature>
<name>A0A1Y1YRU3_9FUNG</name>
<comment type="similarity">
    <text evidence="2">Belongs to the nudE family.</text>
</comment>
<dbReference type="GO" id="GO:0005871">
    <property type="term" value="C:kinesin complex"/>
    <property type="evidence" value="ECO:0007669"/>
    <property type="project" value="TreeGrafter"/>
</dbReference>
<dbReference type="Proteomes" id="UP000193498">
    <property type="component" value="Unassembled WGS sequence"/>
</dbReference>
<dbReference type="InterPro" id="IPR033494">
    <property type="entry name" value="NUDE"/>
</dbReference>
<evidence type="ECO:0000256" key="3">
    <source>
        <dbReference type="ARBA" id="ARBA00022490"/>
    </source>
</evidence>
<dbReference type="GO" id="GO:0047496">
    <property type="term" value="P:vesicle transport along microtubule"/>
    <property type="evidence" value="ECO:0007669"/>
    <property type="project" value="TreeGrafter"/>
</dbReference>
<evidence type="ECO:0000313" key="11">
    <source>
        <dbReference type="Proteomes" id="UP000193498"/>
    </source>
</evidence>
<evidence type="ECO:0000259" key="9">
    <source>
        <dbReference type="Pfam" id="PF04880"/>
    </source>
</evidence>
<feature type="region of interest" description="Disordered" evidence="8">
    <location>
        <begin position="33"/>
        <end position="61"/>
    </location>
</feature>
<feature type="domain" description="NUDE" evidence="9">
    <location>
        <begin position="134"/>
        <end position="261"/>
    </location>
</feature>
<dbReference type="PANTHER" id="PTHR10921">
    <property type="entry name" value="NUCLEAR DISTRIBUTION PROTEIN NUDE HOMOLOG 1"/>
    <property type="match status" value="1"/>
</dbReference>
<gene>
    <name evidence="10" type="ORF">K493DRAFT_312712</name>
</gene>
<keyword evidence="6" id="KW-0206">Cytoskeleton</keyword>
<dbReference type="GO" id="GO:0051642">
    <property type="term" value="P:centrosome localization"/>
    <property type="evidence" value="ECO:0007669"/>
    <property type="project" value="TreeGrafter"/>
</dbReference>
<comment type="caution">
    <text evidence="10">The sequence shown here is derived from an EMBL/GenBank/DDBJ whole genome shotgun (WGS) entry which is preliminary data.</text>
</comment>
<reference evidence="10 11" key="1">
    <citation type="submission" date="2016-07" db="EMBL/GenBank/DDBJ databases">
        <title>Pervasive Adenine N6-methylation of Active Genes in Fungi.</title>
        <authorList>
            <consortium name="DOE Joint Genome Institute"/>
            <person name="Mondo S.J."/>
            <person name="Dannebaum R.O."/>
            <person name="Kuo R.C."/>
            <person name="Labutti K."/>
            <person name="Haridas S."/>
            <person name="Kuo A."/>
            <person name="Salamov A."/>
            <person name="Ahrendt S.R."/>
            <person name="Lipzen A."/>
            <person name="Sullivan W."/>
            <person name="Andreopoulos W.B."/>
            <person name="Clum A."/>
            <person name="Lindquist E."/>
            <person name="Daum C."/>
            <person name="Ramamoorthy G.K."/>
            <person name="Gryganskyi A."/>
            <person name="Culley D."/>
            <person name="Magnuson J.K."/>
            <person name="James T.Y."/>
            <person name="O'Malley M.A."/>
            <person name="Stajich J.E."/>
            <person name="Spatafora J.W."/>
            <person name="Visel A."/>
            <person name="Grigoriev I.V."/>
        </authorList>
    </citation>
    <scope>NUCLEOTIDE SEQUENCE [LARGE SCALE GENOMIC DNA]</scope>
    <source>
        <strain evidence="10 11">CBS 931.73</strain>
    </source>
</reference>
<evidence type="ECO:0000256" key="5">
    <source>
        <dbReference type="ARBA" id="ARBA00023054"/>
    </source>
</evidence>
<dbReference type="GO" id="GO:0005874">
    <property type="term" value="C:microtubule"/>
    <property type="evidence" value="ECO:0007669"/>
    <property type="project" value="UniProtKB-KW"/>
</dbReference>
<evidence type="ECO:0000256" key="2">
    <source>
        <dbReference type="ARBA" id="ARBA00007429"/>
    </source>
</evidence>
<keyword evidence="4" id="KW-0493">Microtubule</keyword>
<accession>A0A1Y1YRU3</accession>
<evidence type="ECO:0000313" key="10">
    <source>
        <dbReference type="EMBL" id="ORY00689.1"/>
    </source>
</evidence>
<evidence type="ECO:0000256" key="6">
    <source>
        <dbReference type="ARBA" id="ARBA00023212"/>
    </source>
</evidence>
<dbReference type="GO" id="GO:0007020">
    <property type="term" value="P:microtubule nucleation"/>
    <property type="evidence" value="ECO:0007669"/>
    <property type="project" value="TreeGrafter"/>
</dbReference>
<evidence type="ECO:0000256" key="4">
    <source>
        <dbReference type="ARBA" id="ARBA00022701"/>
    </source>
</evidence>
<keyword evidence="11" id="KW-1185">Reference proteome</keyword>
<dbReference type="STRING" id="1314790.A0A1Y1YRU3"/>
<dbReference type="GO" id="GO:0007059">
    <property type="term" value="P:chromosome segregation"/>
    <property type="evidence" value="ECO:0007669"/>
    <property type="project" value="TreeGrafter"/>
</dbReference>
<keyword evidence="3" id="KW-0963">Cytoplasm</keyword>
<proteinExistence type="inferred from homology"/>
<evidence type="ECO:0000256" key="1">
    <source>
        <dbReference type="ARBA" id="ARBA00004245"/>
    </source>
</evidence>
<dbReference type="OrthoDB" id="5877028at2759"/>
<dbReference type="InterPro" id="IPR006964">
    <property type="entry name" value="NUDE_dom"/>
</dbReference>
<dbReference type="Gene3D" id="6.10.250.1080">
    <property type="match status" value="1"/>
</dbReference>
<protein>
    <recommendedName>
        <fullName evidence="9">NUDE domain-containing protein</fullName>
    </recommendedName>
</protein>